<name>A0ABT8YDE0_9SPHN</name>
<feature type="transmembrane region" description="Helical" evidence="1">
    <location>
        <begin position="76"/>
        <end position="96"/>
    </location>
</feature>
<reference evidence="2" key="1">
    <citation type="submission" date="2023-07" db="EMBL/GenBank/DDBJ databases">
        <authorList>
            <person name="Kim M."/>
        </authorList>
    </citation>
    <scope>NUCLEOTIDE SEQUENCE</scope>
    <source>
        <strain evidence="2">BIUV-7</strain>
    </source>
</reference>
<dbReference type="InterPro" id="IPR037185">
    <property type="entry name" value="EmrE-like"/>
</dbReference>
<dbReference type="RefSeq" id="WP_303545865.1">
    <property type="nucleotide sequence ID" value="NZ_JAUOTP010000010.1"/>
</dbReference>
<keyword evidence="1" id="KW-0812">Transmembrane</keyword>
<feature type="transmembrane region" description="Helical" evidence="1">
    <location>
        <begin position="103"/>
        <end position="125"/>
    </location>
</feature>
<accession>A0ABT8YDE0</accession>
<feature type="transmembrane region" description="Helical" evidence="1">
    <location>
        <begin position="6"/>
        <end position="24"/>
    </location>
</feature>
<protein>
    <submittedName>
        <fullName evidence="2">DMT family transporter</fullName>
    </submittedName>
</protein>
<feature type="transmembrane region" description="Helical" evidence="1">
    <location>
        <begin position="193"/>
        <end position="218"/>
    </location>
</feature>
<feature type="transmembrane region" description="Helical" evidence="1">
    <location>
        <begin position="162"/>
        <end position="181"/>
    </location>
</feature>
<keyword evidence="1" id="KW-0472">Membrane</keyword>
<keyword evidence="3" id="KW-1185">Reference proteome</keyword>
<proteinExistence type="predicted"/>
<evidence type="ECO:0000313" key="3">
    <source>
        <dbReference type="Proteomes" id="UP001169764"/>
    </source>
</evidence>
<sequence length="303" mass="31300">MTTGASMFQLLWIPATIAASIFQVGRNALQRGIMSETGPWGATLVRFLFGLPFSILFVGIALLLSSGVAFQFGAHFWVSAVAGALSQVLATAALLVAMHRAGFAVGTALQQSSLPLAALLGLIVYHDTMSGIAWVGVAITTAGLAVLTWPSRRATGPQPISGAAFGILSGLLFGFSLNAFRQATLALEPHHPMVSALASVAIVQAMQAVGLSLILAIWDRRALRAVAMSWRRSLGAGFCGACASAGWFVALALSPAGPVRALGVIEAPVAALAGHRLFRERLSATQILAGAAVAIGVVLTTLY</sequence>
<comment type="caution">
    <text evidence="2">The sequence shown here is derived from an EMBL/GenBank/DDBJ whole genome shotgun (WGS) entry which is preliminary data.</text>
</comment>
<feature type="transmembrane region" description="Helical" evidence="1">
    <location>
        <begin position="44"/>
        <end position="64"/>
    </location>
</feature>
<organism evidence="2 3">
    <name type="scientific">Sphingomonas natans</name>
    <dbReference type="NCBI Taxonomy" id="3063330"/>
    <lineage>
        <taxon>Bacteria</taxon>
        <taxon>Pseudomonadati</taxon>
        <taxon>Pseudomonadota</taxon>
        <taxon>Alphaproteobacteria</taxon>
        <taxon>Sphingomonadales</taxon>
        <taxon>Sphingomonadaceae</taxon>
        <taxon>Sphingomonas</taxon>
    </lineage>
</organism>
<keyword evidence="1" id="KW-1133">Transmembrane helix</keyword>
<feature type="transmembrane region" description="Helical" evidence="1">
    <location>
        <begin position="230"/>
        <end position="253"/>
    </location>
</feature>
<gene>
    <name evidence="2" type="ORF">Q4F19_18520</name>
</gene>
<evidence type="ECO:0000313" key="2">
    <source>
        <dbReference type="EMBL" id="MDO6416386.1"/>
    </source>
</evidence>
<dbReference type="EMBL" id="JAUOTP010000010">
    <property type="protein sequence ID" value="MDO6416386.1"/>
    <property type="molecule type" value="Genomic_DNA"/>
</dbReference>
<evidence type="ECO:0000256" key="1">
    <source>
        <dbReference type="SAM" id="Phobius"/>
    </source>
</evidence>
<dbReference type="Proteomes" id="UP001169764">
    <property type="component" value="Unassembled WGS sequence"/>
</dbReference>
<dbReference type="SUPFAM" id="SSF103481">
    <property type="entry name" value="Multidrug resistance efflux transporter EmrE"/>
    <property type="match status" value="2"/>
</dbReference>
<feature type="transmembrane region" description="Helical" evidence="1">
    <location>
        <begin position="285"/>
        <end position="302"/>
    </location>
</feature>
<feature type="transmembrane region" description="Helical" evidence="1">
    <location>
        <begin position="131"/>
        <end position="150"/>
    </location>
</feature>